<evidence type="ECO:0000313" key="4">
    <source>
        <dbReference type="EMBL" id="GES16237.1"/>
    </source>
</evidence>
<dbReference type="InterPro" id="IPR036856">
    <property type="entry name" value="Ald_Oxase/Xan_DH_a/b_sf"/>
</dbReference>
<dbReference type="InterPro" id="IPR046867">
    <property type="entry name" value="AldOxase/xan_DH_MoCoBD2"/>
</dbReference>
<dbReference type="Pfam" id="PF01315">
    <property type="entry name" value="Ald_Xan_dh_C"/>
    <property type="match status" value="1"/>
</dbReference>
<name>A0A5M3X3A7_9ACTN</name>
<dbReference type="Pfam" id="PF02738">
    <property type="entry name" value="MoCoBD_1"/>
    <property type="match status" value="1"/>
</dbReference>
<keyword evidence="2" id="KW-0560">Oxidoreductase</keyword>
<feature type="domain" description="Aldehyde oxidase/xanthine dehydrogenase a/b hammerhead" evidence="3">
    <location>
        <begin position="83"/>
        <end position="197"/>
    </location>
</feature>
<dbReference type="SUPFAM" id="SSF54665">
    <property type="entry name" value="CO dehydrogenase molybdoprotein N-domain-like"/>
    <property type="match status" value="1"/>
</dbReference>
<dbReference type="Pfam" id="PF20256">
    <property type="entry name" value="MoCoBD_2"/>
    <property type="match status" value="1"/>
</dbReference>
<accession>A0A5M3X3A7</accession>
<dbReference type="InterPro" id="IPR008274">
    <property type="entry name" value="AldOxase/xan_DH_MoCoBD1"/>
</dbReference>
<evidence type="ECO:0000259" key="3">
    <source>
        <dbReference type="SMART" id="SM01008"/>
    </source>
</evidence>
<dbReference type="InterPro" id="IPR037165">
    <property type="entry name" value="AldOxase/xan_DH_Mopterin-bd_sf"/>
</dbReference>
<dbReference type="GO" id="GO:0016491">
    <property type="term" value="F:oxidoreductase activity"/>
    <property type="evidence" value="ECO:0007669"/>
    <property type="project" value="UniProtKB-KW"/>
</dbReference>
<protein>
    <submittedName>
        <fullName evidence="4">Dehydrogenase</fullName>
    </submittedName>
</protein>
<evidence type="ECO:0000313" key="5">
    <source>
        <dbReference type="Proteomes" id="UP000331127"/>
    </source>
</evidence>
<sequence length="795" mass="84476">MEGSGRPTQHEGAAQQDTSLTRRGVLGIFGAAGAGALVSTFTGPPGVGPVSLVSEAAPEVLVQRGSGWVGAALSRIDGPLKVRGMARFAAEFALDDMVYAALVFSTIAKGRIATLDTGAAEAAPGFVLVMTHRNAPRMQPMVPFGPNEKAAGNDNLPIMQDDRVRWNGQPIAVVLAETQEQADHAASLIRVTYEAEPATTSFAQAKANGTEGAVYFHHEIGDAEAELAAAAVSVDATYRTPYQNHNAIEPHAVTVAWHGDELVVHDASQSVVHNAWSLAHILGIEERQVHVTSPYVGGAFGGKFMGSHQVLAAAAARLAGRPVRLTLSREGVYRMVGGRALTEQRMAIGARRDGRFDAIIHTGTATHTRDSPHPEAFPFVSLSAYATGSLKTDLQWAFLDQVANAAMRAPGEAVGSFALESAVDEVAVALGMDPIELRIRNEPKTDPLNGAEFSSRNVVKAWRDGAERFGWAKRNPIPGAVRKGEWLVGMGCGTASHIYNRENGGAARLTLTSDGTVTVDIATHDAGMGTETAQTQIIAENLALHPDQVEFRLADSAMPGLVAGRGSSQTTTVAATVVEAKKMLVAELLTLIRADSPLAGLTAQQVGPRNAGLAKLDDPTRHETYTAILTRAKRDKVTVEASPDEPTEMNERSMHSYGAMFCEVRVNAVTGETRVSRMLGSMDCGRVINPKTAASQFRGGMIMAMGLALTEHTHYDERTGRIMNPSLAEYHIPVHLDVPEIDVIWTGIPDPHAPMGARGIGELSVTGTAAAIANAIYNATGKRIRELPITLDKLM</sequence>
<reference evidence="4 5" key="1">
    <citation type="submission" date="2019-10" db="EMBL/GenBank/DDBJ databases">
        <title>Whole genome shotgun sequence of Acrocarpospora macrocephala NBRC 16266.</title>
        <authorList>
            <person name="Ichikawa N."/>
            <person name="Kimura A."/>
            <person name="Kitahashi Y."/>
            <person name="Komaki H."/>
            <person name="Oguchi A."/>
        </authorList>
    </citation>
    <scope>NUCLEOTIDE SEQUENCE [LARGE SCALE GENOMIC DNA]</scope>
    <source>
        <strain evidence="4 5">NBRC 16266</strain>
    </source>
</reference>
<comment type="caution">
    <text evidence="4">The sequence shown here is derived from an EMBL/GenBank/DDBJ whole genome shotgun (WGS) entry which is preliminary data.</text>
</comment>
<dbReference type="InterPro" id="IPR016208">
    <property type="entry name" value="Ald_Oxase/xanthine_DH-like"/>
</dbReference>
<dbReference type="PANTHER" id="PTHR11908">
    <property type="entry name" value="XANTHINE DEHYDROGENASE"/>
    <property type="match status" value="1"/>
</dbReference>
<dbReference type="PANTHER" id="PTHR11908:SF132">
    <property type="entry name" value="ALDEHYDE OXIDASE 1-RELATED"/>
    <property type="match status" value="1"/>
</dbReference>
<dbReference type="SUPFAM" id="SSF56003">
    <property type="entry name" value="Molybdenum cofactor-binding domain"/>
    <property type="match status" value="1"/>
</dbReference>
<dbReference type="EMBL" id="BLAE01000095">
    <property type="protein sequence ID" value="GES16237.1"/>
    <property type="molecule type" value="Genomic_DNA"/>
</dbReference>
<dbReference type="Proteomes" id="UP000331127">
    <property type="component" value="Unassembled WGS sequence"/>
</dbReference>
<dbReference type="InterPro" id="IPR000674">
    <property type="entry name" value="Ald_Oxase/Xan_DH_a/b"/>
</dbReference>
<dbReference type="PROSITE" id="PS51318">
    <property type="entry name" value="TAT"/>
    <property type="match status" value="1"/>
</dbReference>
<keyword evidence="5" id="KW-1185">Reference proteome</keyword>
<organism evidence="4 5">
    <name type="scientific">Acrocarpospora macrocephala</name>
    <dbReference type="NCBI Taxonomy" id="150177"/>
    <lineage>
        <taxon>Bacteria</taxon>
        <taxon>Bacillati</taxon>
        <taxon>Actinomycetota</taxon>
        <taxon>Actinomycetes</taxon>
        <taxon>Streptosporangiales</taxon>
        <taxon>Streptosporangiaceae</taxon>
        <taxon>Acrocarpospora</taxon>
    </lineage>
</organism>
<evidence type="ECO:0000256" key="1">
    <source>
        <dbReference type="ARBA" id="ARBA00022505"/>
    </source>
</evidence>
<dbReference type="SMART" id="SM01008">
    <property type="entry name" value="Ald_Xan_dh_C"/>
    <property type="match status" value="1"/>
</dbReference>
<dbReference type="AlphaFoldDB" id="A0A5M3X3A7"/>
<dbReference type="Gene3D" id="3.30.365.10">
    <property type="entry name" value="Aldehyde oxidase/xanthine dehydrogenase, molybdopterin binding domain"/>
    <property type="match status" value="4"/>
</dbReference>
<gene>
    <name evidence="4" type="ORF">Amac_098350</name>
</gene>
<dbReference type="InterPro" id="IPR006311">
    <property type="entry name" value="TAT_signal"/>
</dbReference>
<dbReference type="Gene3D" id="3.90.1170.50">
    <property type="entry name" value="Aldehyde oxidase/xanthine dehydrogenase, a/b hammerhead"/>
    <property type="match status" value="1"/>
</dbReference>
<dbReference type="GO" id="GO:0005506">
    <property type="term" value="F:iron ion binding"/>
    <property type="evidence" value="ECO:0007669"/>
    <property type="project" value="InterPro"/>
</dbReference>
<proteinExistence type="predicted"/>
<evidence type="ECO:0000256" key="2">
    <source>
        <dbReference type="ARBA" id="ARBA00023002"/>
    </source>
</evidence>
<keyword evidence="1" id="KW-0500">Molybdenum</keyword>